<dbReference type="Pfam" id="PF01325">
    <property type="entry name" value="Fe_dep_repress"/>
    <property type="match status" value="1"/>
</dbReference>
<name>A0A315ZXY0_9FIRM</name>
<dbReference type="GO" id="GO:0046983">
    <property type="term" value="F:protein dimerization activity"/>
    <property type="evidence" value="ECO:0007669"/>
    <property type="project" value="InterPro"/>
</dbReference>
<evidence type="ECO:0000256" key="1">
    <source>
        <dbReference type="ARBA" id="ARBA00004496"/>
    </source>
</evidence>
<keyword evidence="7" id="KW-0238">DNA-binding</keyword>
<dbReference type="InterPro" id="IPR001367">
    <property type="entry name" value="Fe_dep_repressor"/>
</dbReference>
<gene>
    <name evidence="13" type="ORF">SAMN05216529_105198</name>
</gene>
<evidence type="ECO:0000259" key="12">
    <source>
        <dbReference type="PROSITE" id="PS50944"/>
    </source>
</evidence>
<comment type="similarity">
    <text evidence="2">Belongs to the DtxR/MntR family.</text>
</comment>
<dbReference type="PANTHER" id="PTHR33238">
    <property type="entry name" value="IRON (METAL) DEPENDENT REPRESSOR, DTXR FAMILY"/>
    <property type="match status" value="1"/>
</dbReference>
<keyword evidence="14" id="KW-1185">Reference proteome</keyword>
<evidence type="ECO:0000256" key="9">
    <source>
        <dbReference type="ARBA" id="ARBA00023163"/>
    </source>
</evidence>
<dbReference type="Pfam" id="PF02742">
    <property type="entry name" value="Fe_dep_repr_C"/>
    <property type="match status" value="1"/>
</dbReference>
<organism evidence="13 14">
    <name type="scientific">Faecalicatena contorta</name>
    <dbReference type="NCBI Taxonomy" id="39482"/>
    <lineage>
        <taxon>Bacteria</taxon>
        <taxon>Bacillati</taxon>
        <taxon>Bacillota</taxon>
        <taxon>Clostridia</taxon>
        <taxon>Lachnospirales</taxon>
        <taxon>Lachnospiraceae</taxon>
        <taxon>Faecalicatena</taxon>
    </lineage>
</organism>
<dbReference type="GO" id="GO:0005737">
    <property type="term" value="C:cytoplasm"/>
    <property type="evidence" value="ECO:0007669"/>
    <property type="project" value="UniProtKB-SubCell"/>
</dbReference>
<evidence type="ECO:0000256" key="8">
    <source>
        <dbReference type="ARBA" id="ARBA00023159"/>
    </source>
</evidence>
<evidence type="ECO:0000256" key="5">
    <source>
        <dbReference type="ARBA" id="ARBA00022491"/>
    </source>
</evidence>
<keyword evidence="9" id="KW-0804">Transcription</keyword>
<dbReference type="PROSITE" id="PS50944">
    <property type="entry name" value="HTH_DTXR"/>
    <property type="match status" value="1"/>
</dbReference>
<keyword evidence="10" id="KW-0464">Manganese</keyword>
<dbReference type="GO" id="GO:0003700">
    <property type="term" value="F:DNA-binding transcription factor activity"/>
    <property type="evidence" value="ECO:0007669"/>
    <property type="project" value="InterPro"/>
</dbReference>
<dbReference type="InterPro" id="IPR050536">
    <property type="entry name" value="DtxR_MntR_Metal-Reg"/>
</dbReference>
<dbReference type="InterPro" id="IPR022689">
    <property type="entry name" value="Iron_dep_repressor"/>
</dbReference>
<dbReference type="Proteomes" id="UP000254051">
    <property type="component" value="Unassembled WGS sequence"/>
</dbReference>
<accession>A0A315ZXY0</accession>
<dbReference type="SMART" id="SM00529">
    <property type="entry name" value="HTH_DTXR"/>
    <property type="match status" value="1"/>
</dbReference>
<dbReference type="Gene3D" id="1.10.60.10">
    <property type="entry name" value="Iron dependent repressor, metal binding and dimerisation domain"/>
    <property type="match status" value="1"/>
</dbReference>
<dbReference type="Gene3D" id="1.10.10.10">
    <property type="entry name" value="Winged helix-like DNA-binding domain superfamily/Winged helix DNA-binding domain"/>
    <property type="match status" value="1"/>
</dbReference>
<reference evidence="14" key="1">
    <citation type="submission" date="2017-07" db="EMBL/GenBank/DDBJ databases">
        <authorList>
            <person name="Varghese N."/>
            <person name="Submissions S."/>
        </authorList>
    </citation>
    <scope>NUCLEOTIDE SEQUENCE [LARGE SCALE GENOMIC DNA]</scope>
    <source>
        <strain evidence="14">NLAE-zl-C134</strain>
    </source>
</reference>
<dbReference type="SUPFAM" id="SSF46785">
    <property type="entry name" value="Winged helix' DNA-binding domain"/>
    <property type="match status" value="1"/>
</dbReference>
<dbReference type="AlphaFoldDB" id="A0A315ZXY0"/>
<evidence type="ECO:0000256" key="6">
    <source>
        <dbReference type="ARBA" id="ARBA00023015"/>
    </source>
</evidence>
<evidence type="ECO:0000313" key="14">
    <source>
        <dbReference type="Proteomes" id="UP000254051"/>
    </source>
</evidence>
<dbReference type="InterPro" id="IPR036388">
    <property type="entry name" value="WH-like_DNA-bd_sf"/>
</dbReference>
<evidence type="ECO:0000256" key="4">
    <source>
        <dbReference type="ARBA" id="ARBA00022490"/>
    </source>
</evidence>
<evidence type="ECO:0000256" key="7">
    <source>
        <dbReference type="ARBA" id="ARBA00023125"/>
    </source>
</evidence>
<dbReference type="SUPFAM" id="SSF47979">
    <property type="entry name" value="Iron-dependent repressor protein, dimerization domain"/>
    <property type="match status" value="1"/>
</dbReference>
<proteinExistence type="inferred from homology"/>
<keyword evidence="8" id="KW-0010">Activator</keyword>
<dbReference type="PANTHER" id="PTHR33238:SF11">
    <property type="entry name" value="TRANSCRIPTIONAL REGULATOR MNTR"/>
    <property type="match status" value="1"/>
</dbReference>
<dbReference type="GO" id="GO:0003677">
    <property type="term" value="F:DNA binding"/>
    <property type="evidence" value="ECO:0007669"/>
    <property type="project" value="UniProtKB-KW"/>
</dbReference>
<evidence type="ECO:0000256" key="11">
    <source>
        <dbReference type="ARBA" id="ARBA00032593"/>
    </source>
</evidence>
<dbReference type="InterPro" id="IPR022687">
    <property type="entry name" value="HTH_DTXR"/>
</dbReference>
<keyword evidence="5" id="KW-0678">Repressor</keyword>
<evidence type="ECO:0000256" key="2">
    <source>
        <dbReference type="ARBA" id="ARBA00007871"/>
    </source>
</evidence>
<feature type="domain" description="HTH dtxR-type" evidence="12">
    <location>
        <begin position="27"/>
        <end position="88"/>
    </location>
</feature>
<dbReference type="InterPro" id="IPR036390">
    <property type="entry name" value="WH_DNA-bd_sf"/>
</dbReference>
<comment type="subcellular location">
    <subcellularLocation>
        <location evidence="1">Cytoplasm</location>
    </subcellularLocation>
</comment>
<evidence type="ECO:0000256" key="3">
    <source>
        <dbReference type="ARBA" id="ARBA00011738"/>
    </source>
</evidence>
<dbReference type="InterPro" id="IPR036421">
    <property type="entry name" value="Fe_dep_repressor_sf"/>
</dbReference>
<dbReference type="EMBL" id="UHJJ01000005">
    <property type="protein sequence ID" value="SUQ14223.1"/>
    <property type="molecule type" value="Genomic_DNA"/>
</dbReference>
<dbReference type="GO" id="GO:0046914">
    <property type="term" value="F:transition metal ion binding"/>
    <property type="evidence" value="ECO:0007669"/>
    <property type="project" value="InterPro"/>
</dbReference>
<protein>
    <recommendedName>
        <fullName evidence="11">Manganese transport regulator</fullName>
    </recommendedName>
</protein>
<keyword evidence="4" id="KW-0963">Cytoplasm</keyword>
<keyword evidence="6" id="KW-0805">Transcription regulation</keyword>
<comment type="subunit">
    <text evidence="3">Homodimer.</text>
</comment>
<evidence type="ECO:0000313" key="13">
    <source>
        <dbReference type="EMBL" id="SUQ14223.1"/>
    </source>
</evidence>
<sequence length="165" mass="19089">MFMSKPAENEFRTVRGYQLKKQNESGLTPALEDYLEMAYRLCLEESYTRVNKLSECLNVRPSSVSKMVSRLVKLGYLEYDSLDSILLTEEGRITGAYLLERHNIIEHFFTLAGSSNPLEETELVEHMLSASTVLKIQTLLRFFEENPDIDRRFKSFRDGTAFSEI</sequence>
<evidence type="ECO:0000256" key="10">
    <source>
        <dbReference type="ARBA" id="ARBA00023211"/>
    </source>
</evidence>